<protein>
    <recommendedName>
        <fullName evidence="12">Lovastatin diketide synthase LovF</fullName>
    </recommendedName>
</protein>
<evidence type="ECO:0000256" key="3">
    <source>
        <dbReference type="ARBA" id="ARBA00022679"/>
    </source>
</evidence>
<dbReference type="InterPro" id="IPR014030">
    <property type="entry name" value="Ketoacyl_synth_N"/>
</dbReference>
<dbReference type="InterPro" id="IPR001227">
    <property type="entry name" value="Ac_transferase_dom_sf"/>
</dbReference>
<dbReference type="InterPro" id="IPR018201">
    <property type="entry name" value="Ketoacyl_synth_AS"/>
</dbReference>
<dbReference type="PROSITE" id="PS52004">
    <property type="entry name" value="KS3_2"/>
    <property type="match status" value="1"/>
</dbReference>
<organism evidence="10 11">
    <name type="scientific">Penicillium chrysogenum</name>
    <name type="common">Penicillium notatum</name>
    <dbReference type="NCBI Taxonomy" id="5076"/>
    <lineage>
        <taxon>Eukaryota</taxon>
        <taxon>Fungi</taxon>
        <taxon>Dikarya</taxon>
        <taxon>Ascomycota</taxon>
        <taxon>Pezizomycotina</taxon>
        <taxon>Eurotiomycetes</taxon>
        <taxon>Eurotiomycetidae</taxon>
        <taxon>Eurotiales</taxon>
        <taxon>Aspergillaceae</taxon>
        <taxon>Penicillium</taxon>
        <taxon>Penicillium chrysogenum species complex</taxon>
    </lineage>
</organism>
<dbReference type="EMBL" id="JAPVEB010000002">
    <property type="protein sequence ID" value="KAJ5275248.1"/>
    <property type="molecule type" value="Genomic_DNA"/>
</dbReference>
<dbReference type="Pfam" id="PF08659">
    <property type="entry name" value="KR"/>
    <property type="match status" value="1"/>
</dbReference>
<dbReference type="PANTHER" id="PTHR43775">
    <property type="entry name" value="FATTY ACID SYNTHASE"/>
    <property type="match status" value="1"/>
</dbReference>
<dbReference type="InterPro" id="IPR014031">
    <property type="entry name" value="Ketoacyl_synth_C"/>
</dbReference>
<dbReference type="SUPFAM" id="SSF53901">
    <property type="entry name" value="Thiolase-like"/>
    <property type="match status" value="1"/>
</dbReference>
<dbReference type="InterPro" id="IPR013968">
    <property type="entry name" value="PKS_KR"/>
</dbReference>
<dbReference type="InterPro" id="IPR020841">
    <property type="entry name" value="PKS_Beta-ketoAc_synthase_dom"/>
</dbReference>
<dbReference type="Pfam" id="PF00109">
    <property type="entry name" value="ketoacyl-synt"/>
    <property type="match status" value="1"/>
</dbReference>
<keyword evidence="4" id="KW-0560">Oxidoreductase</keyword>
<dbReference type="PROSITE" id="PS52019">
    <property type="entry name" value="PKS_MFAS_DH"/>
    <property type="match status" value="1"/>
</dbReference>
<dbReference type="InterPro" id="IPR016039">
    <property type="entry name" value="Thiolase-like"/>
</dbReference>
<dbReference type="Gene3D" id="3.40.366.10">
    <property type="entry name" value="Malonyl-Coenzyme A Acyl Carrier Protein, domain 2"/>
    <property type="match status" value="1"/>
</dbReference>
<dbReference type="SMART" id="SM00825">
    <property type="entry name" value="PKS_KS"/>
    <property type="match status" value="1"/>
</dbReference>
<dbReference type="InterPro" id="IPR050091">
    <property type="entry name" value="PKS_NRPS_Biosynth_Enz"/>
</dbReference>
<evidence type="ECO:0000259" key="8">
    <source>
        <dbReference type="PROSITE" id="PS52004"/>
    </source>
</evidence>
<dbReference type="Pfam" id="PF00550">
    <property type="entry name" value="PP-binding"/>
    <property type="match status" value="1"/>
</dbReference>
<dbReference type="SMART" id="SM00829">
    <property type="entry name" value="PKS_ER"/>
    <property type="match status" value="1"/>
</dbReference>
<comment type="caution">
    <text evidence="10">The sequence shown here is derived from an EMBL/GenBank/DDBJ whole genome shotgun (WGS) entry which is preliminary data.</text>
</comment>
<dbReference type="InterPro" id="IPR020806">
    <property type="entry name" value="PKS_PP-bd"/>
</dbReference>
<dbReference type="SMART" id="SM00823">
    <property type="entry name" value="PKS_PP"/>
    <property type="match status" value="1"/>
</dbReference>
<dbReference type="PANTHER" id="PTHR43775:SF29">
    <property type="entry name" value="ASPERFURANONE POLYKETIDE SYNTHASE AFOG-RELATED"/>
    <property type="match status" value="1"/>
</dbReference>
<dbReference type="InterPro" id="IPR032821">
    <property type="entry name" value="PKS_assoc"/>
</dbReference>
<dbReference type="CDD" id="cd05195">
    <property type="entry name" value="enoyl_red"/>
    <property type="match status" value="1"/>
</dbReference>
<evidence type="ECO:0000313" key="11">
    <source>
        <dbReference type="Proteomes" id="UP001220256"/>
    </source>
</evidence>
<evidence type="ECO:0000259" key="7">
    <source>
        <dbReference type="PROSITE" id="PS50075"/>
    </source>
</evidence>
<dbReference type="SUPFAM" id="SSF51735">
    <property type="entry name" value="NAD(P)-binding Rossmann-fold domains"/>
    <property type="match status" value="2"/>
</dbReference>
<keyword evidence="3" id="KW-0808">Transferase</keyword>
<dbReference type="Pfam" id="PF16197">
    <property type="entry name" value="KAsynt_C_assoc"/>
    <property type="match status" value="1"/>
</dbReference>
<dbReference type="Gene3D" id="3.90.180.10">
    <property type="entry name" value="Medium-chain alcohol dehydrogenases, catalytic domain"/>
    <property type="match status" value="1"/>
</dbReference>
<evidence type="ECO:0000256" key="6">
    <source>
        <dbReference type="PROSITE-ProRule" id="PRU01363"/>
    </source>
</evidence>
<dbReference type="PROSITE" id="PS00606">
    <property type="entry name" value="KS3_1"/>
    <property type="match status" value="1"/>
</dbReference>
<dbReference type="InterPro" id="IPR016036">
    <property type="entry name" value="Malonyl_transacylase_ACP-bd"/>
</dbReference>
<dbReference type="InterPro" id="IPR014043">
    <property type="entry name" value="Acyl_transferase_dom"/>
</dbReference>
<dbReference type="InterPro" id="IPR057326">
    <property type="entry name" value="KR_dom"/>
</dbReference>
<evidence type="ECO:0008006" key="12">
    <source>
        <dbReference type="Google" id="ProtNLM"/>
    </source>
</evidence>
<dbReference type="Gene3D" id="3.40.50.720">
    <property type="entry name" value="NAD(P)-binding Rossmann-like Domain"/>
    <property type="match status" value="1"/>
</dbReference>
<dbReference type="InterPro" id="IPR049551">
    <property type="entry name" value="PKS_DH_C"/>
</dbReference>
<dbReference type="SUPFAM" id="SSF52151">
    <property type="entry name" value="FabD/lysophospholipase-like"/>
    <property type="match status" value="1"/>
</dbReference>
<feature type="domain" description="Carrier" evidence="7">
    <location>
        <begin position="2298"/>
        <end position="2376"/>
    </location>
</feature>
<dbReference type="InterPro" id="IPR049900">
    <property type="entry name" value="PKS_mFAS_DH"/>
</dbReference>
<keyword evidence="5" id="KW-0511">Multifunctional enzyme</keyword>
<dbReference type="PROSITE" id="PS50075">
    <property type="entry name" value="CARRIER"/>
    <property type="match status" value="1"/>
</dbReference>
<dbReference type="Pfam" id="PF21089">
    <property type="entry name" value="PKS_DH_N"/>
    <property type="match status" value="1"/>
</dbReference>
<dbReference type="SMART" id="SM00826">
    <property type="entry name" value="PKS_DH"/>
    <property type="match status" value="1"/>
</dbReference>
<feature type="domain" description="PKS/mFAS DH" evidence="9">
    <location>
        <begin position="958"/>
        <end position="1266"/>
    </location>
</feature>
<dbReference type="Proteomes" id="UP001220256">
    <property type="component" value="Unassembled WGS sequence"/>
</dbReference>
<feature type="region of interest" description="C-terminal hotdog fold" evidence="6">
    <location>
        <begin position="1109"/>
        <end position="1266"/>
    </location>
</feature>
<dbReference type="InterPro" id="IPR042104">
    <property type="entry name" value="PKS_dehydratase_sf"/>
</dbReference>
<dbReference type="InterPro" id="IPR020843">
    <property type="entry name" value="ER"/>
</dbReference>
<feature type="region of interest" description="N-terminal hotdog fold" evidence="6">
    <location>
        <begin position="958"/>
        <end position="1088"/>
    </location>
</feature>
<evidence type="ECO:0000256" key="1">
    <source>
        <dbReference type="ARBA" id="ARBA00022450"/>
    </source>
</evidence>
<reference evidence="10 11" key="1">
    <citation type="journal article" date="2023" name="IMA Fungus">
        <title>Comparative genomic study of the Penicillium genus elucidates a diverse pangenome and 15 lateral gene transfer events.</title>
        <authorList>
            <person name="Petersen C."/>
            <person name="Sorensen T."/>
            <person name="Nielsen M.R."/>
            <person name="Sondergaard T.E."/>
            <person name="Sorensen J.L."/>
            <person name="Fitzpatrick D.A."/>
            <person name="Frisvad J.C."/>
            <person name="Nielsen K.L."/>
        </authorList>
    </citation>
    <scope>NUCLEOTIDE SEQUENCE [LARGE SCALE GENOMIC DNA]</scope>
    <source>
        <strain evidence="10 11">IBT 3361</strain>
    </source>
</reference>
<evidence type="ECO:0000256" key="4">
    <source>
        <dbReference type="ARBA" id="ARBA00023002"/>
    </source>
</evidence>
<evidence type="ECO:0000259" key="9">
    <source>
        <dbReference type="PROSITE" id="PS52019"/>
    </source>
</evidence>
<gene>
    <name evidence="10" type="ORF">N7505_003793</name>
</gene>
<dbReference type="InterPro" id="IPR016035">
    <property type="entry name" value="Acyl_Trfase/lysoPLipase"/>
</dbReference>
<evidence type="ECO:0000256" key="2">
    <source>
        <dbReference type="ARBA" id="ARBA00022553"/>
    </source>
</evidence>
<proteinExistence type="predicted"/>
<accession>A0ABQ8WRB1</accession>
<evidence type="ECO:0000313" key="10">
    <source>
        <dbReference type="EMBL" id="KAJ5275248.1"/>
    </source>
</evidence>
<dbReference type="InterPro" id="IPR011032">
    <property type="entry name" value="GroES-like_sf"/>
</dbReference>
<dbReference type="InterPro" id="IPR049552">
    <property type="entry name" value="PKS_DH_N"/>
</dbReference>
<dbReference type="SMART" id="SM00827">
    <property type="entry name" value="PKS_AT"/>
    <property type="match status" value="1"/>
</dbReference>
<dbReference type="Gene3D" id="1.10.1200.10">
    <property type="entry name" value="ACP-like"/>
    <property type="match status" value="1"/>
</dbReference>
<dbReference type="Pfam" id="PF14765">
    <property type="entry name" value="PS-DH"/>
    <property type="match status" value="1"/>
</dbReference>
<feature type="active site" description="Proton acceptor; for dehydratase activity" evidence="6">
    <location>
        <position position="990"/>
    </location>
</feature>
<feature type="domain" description="Ketosynthase family 3 (KS3)" evidence="8">
    <location>
        <begin position="38"/>
        <end position="464"/>
    </location>
</feature>
<dbReference type="Gene3D" id="3.10.129.110">
    <property type="entry name" value="Polyketide synthase dehydratase"/>
    <property type="match status" value="1"/>
</dbReference>
<keyword evidence="1" id="KW-0596">Phosphopantetheine</keyword>
<dbReference type="Gene3D" id="3.40.47.10">
    <property type="match status" value="1"/>
</dbReference>
<dbReference type="SUPFAM" id="SSF47336">
    <property type="entry name" value="ACP-like"/>
    <property type="match status" value="1"/>
</dbReference>
<keyword evidence="11" id="KW-1185">Reference proteome</keyword>
<dbReference type="Pfam" id="PF00698">
    <property type="entry name" value="Acyl_transf_1"/>
    <property type="match status" value="1"/>
</dbReference>
<name>A0ABQ8WRB1_PENCH</name>
<feature type="active site" description="Proton donor; for dehydratase activity" evidence="6">
    <location>
        <position position="1179"/>
    </location>
</feature>
<dbReference type="CDD" id="cd00833">
    <property type="entry name" value="PKS"/>
    <property type="match status" value="1"/>
</dbReference>
<dbReference type="InterPro" id="IPR009081">
    <property type="entry name" value="PP-bd_ACP"/>
</dbReference>
<dbReference type="InterPro" id="IPR036291">
    <property type="entry name" value="NAD(P)-bd_dom_sf"/>
</dbReference>
<dbReference type="SUPFAM" id="SSF55048">
    <property type="entry name" value="Probable ACP-binding domain of malonyl-CoA ACP transacylase"/>
    <property type="match status" value="1"/>
</dbReference>
<evidence type="ECO:0000256" key="5">
    <source>
        <dbReference type="ARBA" id="ARBA00023268"/>
    </source>
</evidence>
<dbReference type="InterPro" id="IPR036736">
    <property type="entry name" value="ACP-like_sf"/>
</dbReference>
<keyword evidence="2" id="KW-0597">Phosphoprotein</keyword>
<sequence length="2383" mass="260671">MHDIDYNTPQHPFSVIWPQTYPQLHTMPGRPTSAPTEMEGIAVIGMGCRFSGGATSVENFWQMLCDGRTGHGTVPTSRYEASAWHHPSHERRGAINHDSGFFLQEDPSRFDAPFFSITAKEAAGMDPAQRLLLEVAYETFENSGIPIDTLPGSNTAVYSGSMTNDYELLSTRDIYDMPHNSATGNGRTMLANRLSWFFDLQGPSIMMDTACSSSLTAVHLAAQSLRSGECGMALVTGASLILHPNFTQRLSYMHMMSADGISHSFDESANGYGRGEGIGAVLLKPVSAALADGDNIRAVIRGTGINQDGRTPGITLPSPTSQANLIRSVYERHGISMRDTSYFEAHGTGTPVGDPTELSAVGATLGQARTPTDEPIYVGSVKTNFGHTEGAAGVASLIKVVLCLEKGMLVPNAGFKNINPKIRLDDWRLRLSDKTMPWPDHLPQRASINSFGFGGSNAHLILESTKEALGGNAEDKEPAPHVVVFSTFDQAGIERASQNWSTFLQRQQKTEQEIPLKDLAHTMLTRRSQLGFRSFAVANSQDQLQTILDKGLPKFPRASRKAQTRLAFVFTGQGGQWAGMGRELLRISTFRESIAQSQDILSSLGCPFDMVEEIKAEAKDSQINRPDRSQPITCALQIALVDLLASWSVYPNAVVGHSSGEIAAGYAAGYLSREDAMRVAWFRGFFSQQIAQSDRRGGMLASGISAADAQKYLEELPPRSVVVACVNSPASTTLSGDVDLIDKLEARLQQDGHFARKLRIDTAYHSPHMEDLVEVVGNAINCIKPEDRYSGSIPMLSSVTKERVYPAELGGSYWVRNMISSVEFTAAVSQLANLSESIKSRRRPVPIKWTALVEIGPHAVLKGPVTQILQSVNPSMASLPYYSLVSRNQHALRTALEVAGSLWSTGHTVDLTAVNSSVDTTSPKMVADLPSYPWNHQTSFWHEPVETAQLRQRKHPRHDILGAAVDYQNALEPRWRNFLRLSENPWMADHVVAGSIVFPAAGMLVMATETARQLADDQANIKGIEFQDLRFMRGVVIPDEERGLETLLQVSPHPGMPGWYQFGIFSLPSGGAWIQHAKGAFIARYENRDNDEHNANWEAALERIKNTQTVAKMADVRQSRKWLSHTGGLTVGPAFQTITGVSFCDAEPRLWLSGVVTDTKQSMPFEKESPSFIHPTTLDCLFQSALLSCSDALSNNNANIPVGVDNIYISNAFQPQAGEQFVVHTETKWRDGKSRSHCIASDPSWSQPWITFEGVHLGRLPFNPNSQKKEEATSESRYSSIVWDEHLESPLVTNQIHDGNKKMAVQASRLQLTDWIKRLCHTNGDAKALITTSEASNSWIENLQELISSAGKRPCLGKVTIAPCGPNDQVNGITPAENSLPGTQLMPLATLDELPSSSLAQEKYDLVVIDEPRLWEDKLTQVILSCLSSILEHGGLAAMRVSDTDLDSAAEKLQRVDGLEIHSTTQDGKFIIARRTPVSWTTDSEIYVLSPADNSNSFPVFEHLEKIFATHNVRLVPVGLEQVATLAGKTVISLLDLAAPWVAGWTENDLERLRELIRVQYVLWVSPCWSQGAVENIGSGATGGLLRTLRNEQWNTTIPHLLVDVEDMEDKFGLACGILQVMQLTTQESARRPDLEYRLANGRLLVPRVLETPAVDEAMHTLINGPRPVMSDLTLDPRPLELKFQDADNARWEEQQLSEEQLRPDHTEIKVEMATIFDLHGEQGKTPETALPMFEIVGTVTRIGSDVHDSAVGDKVLTLASANSGLSTTMRVSESDTIRIPANTDATKAISTPLAYLNAYQILTQVGRLSSSSSVLLVGSVNQTLQAMIDYALAMNMQVIVATDSLDSTESLRSRYPVLADRILGVQGSLETSVSRLTNGCGVDATICFLGGYAGRNAARCLVQGGQYINLSSEMKLSALPESFVDSGCTFSSPRLQKAFSEKPGNLHASLRHVIDFMKQHRMLDRVESYSLFPISDLQGALKHCKATNTRAIVDLQAPGRVPIVLPLPDLTGLPAGGTYILAGGLGNLGLALADTLVQSGARHLVFLGRSGGTQPSQQLALDQLRDRGCCIDVLRCDISQQGDIDHLSYKIRSKNWTVAGVVQCTTVLRDAMFEKMTFDDWTQSTQSKIRGTLNLHHLFSEKEGLTFFVALSSVASVIGNMGQANYSAGNGFIDALMEWRRSHGLPGHSINIGLVPDASGLSDIAEDQEQRRRRYKHLEGTEIMTHELQTLLRVIINSKLSLPSQIIAGMTDSLSRSNGSTPWVLDRKFDHRLCLAVEDTQDSIQTSTLLKECDSVEAATEIVLNTLSEYLADAMATTADAIDSDLPLSALGVDSLKATAVQNWVSRELGAELSSFEFLGSQPTKALARKIASSSSFVSVPS</sequence>
<dbReference type="SUPFAM" id="SSF50129">
    <property type="entry name" value="GroES-like"/>
    <property type="match status" value="1"/>
</dbReference>
<dbReference type="InterPro" id="IPR020807">
    <property type="entry name" value="PKS_DH"/>
</dbReference>
<dbReference type="Pfam" id="PF02801">
    <property type="entry name" value="Ketoacyl-synt_C"/>
    <property type="match status" value="1"/>
</dbReference>
<dbReference type="SMART" id="SM00822">
    <property type="entry name" value="PKS_KR"/>
    <property type="match status" value="1"/>
</dbReference>